<evidence type="ECO:0000313" key="1">
    <source>
        <dbReference type="EMBL" id="GAG45173.1"/>
    </source>
</evidence>
<organism evidence="1">
    <name type="scientific">marine sediment metagenome</name>
    <dbReference type="NCBI Taxonomy" id="412755"/>
    <lineage>
        <taxon>unclassified sequences</taxon>
        <taxon>metagenomes</taxon>
        <taxon>ecological metagenomes</taxon>
    </lineage>
</organism>
<proteinExistence type="predicted"/>
<sequence length="102" mass="11933">MKQRRVYSKIADFCRDKSLSELREFTKHDAKKCSTLDADDQEELLLYFRGIKVVLIKDFLIAERESQVNTMMDNLLLSSASISQDEARLAAEKIFEDRDLKR</sequence>
<protein>
    <submittedName>
        <fullName evidence="1">Uncharacterized protein</fullName>
    </submittedName>
</protein>
<reference evidence="1" key="1">
    <citation type="journal article" date="2014" name="Front. Microbiol.">
        <title>High frequency of phylogenetically diverse reductive dehalogenase-homologous genes in deep subseafloor sedimentary metagenomes.</title>
        <authorList>
            <person name="Kawai M."/>
            <person name="Futagami T."/>
            <person name="Toyoda A."/>
            <person name="Takaki Y."/>
            <person name="Nishi S."/>
            <person name="Hori S."/>
            <person name="Arai W."/>
            <person name="Tsubouchi T."/>
            <person name="Morono Y."/>
            <person name="Uchiyama I."/>
            <person name="Ito T."/>
            <person name="Fujiyama A."/>
            <person name="Inagaki F."/>
            <person name="Takami H."/>
        </authorList>
    </citation>
    <scope>NUCLEOTIDE SEQUENCE</scope>
    <source>
        <strain evidence="1">Expedition CK06-06</strain>
    </source>
</reference>
<comment type="caution">
    <text evidence="1">The sequence shown here is derived from an EMBL/GenBank/DDBJ whole genome shotgun (WGS) entry which is preliminary data.</text>
</comment>
<dbReference type="AlphaFoldDB" id="X0Y8X1"/>
<name>X0Y8X1_9ZZZZ</name>
<accession>X0Y8X1</accession>
<dbReference type="EMBL" id="BARS01054058">
    <property type="protein sequence ID" value="GAG45173.1"/>
    <property type="molecule type" value="Genomic_DNA"/>
</dbReference>
<gene>
    <name evidence="1" type="ORF">S01H1_80099</name>
</gene>